<dbReference type="InterPro" id="IPR006070">
    <property type="entry name" value="Sua5-like_dom"/>
</dbReference>
<dbReference type="GO" id="GO:0002949">
    <property type="term" value="P:tRNA threonylcarbamoyladenosine modification"/>
    <property type="evidence" value="ECO:0007669"/>
    <property type="project" value="InterPro"/>
</dbReference>
<evidence type="ECO:0000313" key="13">
    <source>
        <dbReference type="EMBL" id="OGK25826.1"/>
    </source>
</evidence>
<comment type="subcellular location">
    <subcellularLocation>
        <location evidence="1">Cytoplasm</location>
    </subcellularLocation>
</comment>
<evidence type="ECO:0000256" key="5">
    <source>
        <dbReference type="ARBA" id="ARBA00022679"/>
    </source>
</evidence>
<reference evidence="13 14" key="1">
    <citation type="journal article" date="2016" name="Nat. Commun.">
        <title>Thousands of microbial genomes shed light on interconnected biogeochemical processes in an aquifer system.</title>
        <authorList>
            <person name="Anantharaman K."/>
            <person name="Brown C.T."/>
            <person name="Hug L.A."/>
            <person name="Sharon I."/>
            <person name="Castelle C.J."/>
            <person name="Probst A.J."/>
            <person name="Thomas B.C."/>
            <person name="Singh A."/>
            <person name="Wilkins M.J."/>
            <person name="Karaoz U."/>
            <person name="Brodie E.L."/>
            <person name="Williams K.H."/>
            <person name="Hubbard S.S."/>
            <person name="Banfield J.F."/>
        </authorList>
    </citation>
    <scope>NUCLEOTIDE SEQUENCE [LARGE SCALE GENOMIC DNA]</scope>
</reference>
<evidence type="ECO:0000256" key="8">
    <source>
        <dbReference type="ARBA" id="ARBA00022741"/>
    </source>
</evidence>
<dbReference type="GO" id="GO:0005524">
    <property type="term" value="F:ATP binding"/>
    <property type="evidence" value="ECO:0007669"/>
    <property type="project" value="UniProtKB-KW"/>
</dbReference>
<evidence type="ECO:0000256" key="9">
    <source>
        <dbReference type="ARBA" id="ARBA00022840"/>
    </source>
</evidence>
<keyword evidence="8" id="KW-0547">Nucleotide-binding</keyword>
<dbReference type="InterPro" id="IPR017945">
    <property type="entry name" value="DHBP_synth_RibB-like_a/b_dom"/>
</dbReference>
<comment type="caution">
    <text evidence="13">The sequence shown here is derived from an EMBL/GenBank/DDBJ whole genome shotgun (WGS) entry which is preliminary data.</text>
</comment>
<dbReference type="Pfam" id="PF02367">
    <property type="entry name" value="TsaE"/>
    <property type="match status" value="1"/>
</dbReference>
<comment type="catalytic activity">
    <reaction evidence="11">
        <text>L-threonine + hydrogencarbonate + ATP = L-threonylcarbamoyladenylate + diphosphate + H2O</text>
        <dbReference type="Rhea" id="RHEA:36407"/>
        <dbReference type="ChEBI" id="CHEBI:15377"/>
        <dbReference type="ChEBI" id="CHEBI:17544"/>
        <dbReference type="ChEBI" id="CHEBI:30616"/>
        <dbReference type="ChEBI" id="CHEBI:33019"/>
        <dbReference type="ChEBI" id="CHEBI:57926"/>
        <dbReference type="ChEBI" id="CHEBI:73682"/>
        <dbReference type="EC" id="2.7.7.87"/>
    </reaction>
</comment>
<proteinExistence type="inferred from homology"/>
<dbReference type="NCBIfam" id="TIGR00057">
    <property type="entry name" value="L-threonylcarbamoyladenylate synthase"/>
    <property type="match status" value="1"/>
</dbReference>
<feature type="domain" description="YrdC-like" evidence="12">
    <location>
        <begin position="8"/>
        <end position="197"/>
    </location>
</feature>
<evidence type="ECO:0000259" key="12">
    <source>
        <dbReference type="PROSITE" id="PS51163"/>
    </source>
</evidence>
<gene>
    <name evidence="13" type="ORF">A3C25_02860</name>
</gene>
<dbReference type="InterPro" id="IPR050156">
    <property type="entry name" value="TC-AMP_synthase_SUA5"/>
</dbReference>
<evidence type="ECO:0000256" key="10">
    <source>
        <dbReference type="ARBA" id="ARBA00029774"/>
    </source>
</evidence>
<name>A0A1F7H4L0_9BACT</name>
<dbReference type="PANTHER" id="PTHR17490:SF16">
    <property type="entry name" value="THREONYLCARBAMOYL-AMP SYNTHASE"/>
    <property type="match status" value="1"/>
</dbReference>
<evidence type="ECO:0000256" key="7">
    <source>
        <dbReference type="ARBA" id="ARBA00022695"/>
    </source>
</evidence>
<evidence type="ECO:0000313" key="14">
    <source>
        <dbReference type="Proteomes" id="UP000177913"/>
    </source>
</evidence>
<dbReference type="GO" id="GO:0005737">
    <property type="term" value="C:cytoplasm"/>
    <property type="evidence" value="ECO:0007669"/>
    <property type="project" value="UniProtKB-SubCell"/>
</dbReference>
<keyword evidence="6" id="KW-0819">tRNA processing</keyword>
<evidence type="ECO:0000256" key="11">
    <source>
        <dbReference type="ARBA" id="ARBA00048366"/>
    </source>
</evidence>
<evidence type="ECO:0000256" key="3">
    <source>
        <dbReference type="ARBA" id="ARBA00012584"/>
    </source>
</evidence>
<dbReference type="SUPFAM" id="SSF52540">
    <property type="entry name" value="P-loop containing nucleoside triphosphate hydrolases"/>
    <property type="match status" value="1"/>
</dbReference>
<evidence type="ECO:0000256" key="1">
    <source>
        <dbReference type="ARBA" id="ARBA00004496"/>
    </source>
</evidence>
<dbReference type="InterPro" id="IPR003442">
    <property type="entry name" value="T6A_TsaE"/>
</dbReference>
<keyword evidence="9" id="KW-0067">ATP-binding</keyword>
<dbReference type="SUPFAM" id="SSF55821">
    <property type="entry name" value="YrdC/RibB"/>
    <property type="match status" value="1"/>
</dbReference>
<evidence type="ECO:0000256" key="2">
    <source>
        <dbReference type="ARBA" id="ARBA00007663"/>
    </source>
</evidence>
<keyword evidence="4" id="KW-0963">Cytoplasm</keyword>
<dbReference type="PANTHER" id="PTHR17490">
    <property type="entry name" value="SUA5"/>
    <property type="match status" value="1"/>
</dbReference>
<dbReference type="EMBL" id="MFZO01000002">
    <property type="protein sequence ID" value="OGK25826.1"/>
    <property type="molecule type" value="Genomic_DNA"/>
</dbReference>
<evidence type="ECO:0000256" key="4">
    <source>
        <dbReference type="ARBA" id="ARBA00022490"/>
    </source>
</evidence>
<dbReference type="EC" id="2.7.7.87" evidence="3"/>
<accession>A0A1F7H4L0</accession>
<evidence type="ECO:0000256" key="6">
    <source>
        <dbReference type="ARBA" id="ARBA00022694"/>
    </source>
</evidence>
<dbReference type="Pfam" id="PF01300">
    <property type="entry name" value="Sua5_yciO_yrdC"/>
    <property type="match status" value="1"/>
</dbReference>
<sequence>MKIIPLEKAKMREILTVLNAGGLIVSPSDTVYGLLADATSENAVQKLTQFKNRPPGKPISVFVSDFSMLKEQVEIEKKQLRLLQELLPGPFTVILPSEHKVSPLLESEKRTIGLRIPDYRFIKTLVRNFGKPVTATSANLAGRSPHYSVQSLLNELPENKKKLIDLIVDAGMLPRNKPSTIVDLTAPQIKILRQGDIVFKDKKTYISKSPAQTIKIAAFILQKILREKSKKPLIFILEGELGVGKTVFVKGIGEFLGIKNIISPTYVVYYEYVSINQLIETFVHVDLYNIQEADEFKYLGLEKYLKKGNLLCFEWGEKAGEIIDLLKQKGKIAYVRIRYISEKKREITIRFGQSQMSKLKSQNQNSKL</sequence>
<comment type="similarity">
    <text evidence="2">Belongs to the SUA5 family.</text>
</comment>
<dbReference type="GO" id="GO:0061710">
    <property type="term" value="F:L-threonylcarbamoyladenylate synthase"/>
    <property type="evidence" value="ECO:0007669"/>
    <property type="project" value="UniProtKB-EC"/>
</dbReference>
<organism evidence="13 14">
    <name type="scientific">Candidatus Roizmanbacteria bacterium RIFCSPHIGHO2_02_FULL_38_11</name>
    <dbReference type="NCBI Taxonomy" id="1802039"/>
    <lineage>
        <taxon>Bacteria</taxon>
        <taxon>Candidatus Roizmaniibacteriota</taxon>
    </lineage>
</organism>
<keyword evidence="5" id="KW-0808">Transferase</keyword>
<dbReference type="GO" id="GO:0006450">
    <property type="term" value="P:regulation of translational fidelity"/>
    <property type="evidence" value="ECO:0007669"/>
    <property type="project" value="TreeGrafter"/>
</dbReference>
<dbReference type="GO" id="GO:0003725">
    <property type="term" value="F:double-stranded RNA binding"/>
    <property type="evidence" value="ECO:0007669"/>
    <property type="project" value="InterPro"/>
</dbReference>
<protein>
    <recommendedName>
        <fullName evidence="10">L-threonylcarbamoyladenylate synthase</fullName>
        <ecNumber evidence="3">2.7.7.87</ecNumber>
    </recommendedName>
    <alternativeName>
        <fullName evidence="10">L-threonylcarbamoyladenylate synthase</fullName>
    </alternativeName>
</protein>
<dbReference type="Gene3D" id="3.90.870.10">
    <property type="entry name" value="DHBP synthase"/>
    <property type="match status" value="1"/>
</dbReference>
<keyword evidence="7" id="KW-0548">Nucleotidyltransferase</keyword>
<dbReference type="Gene3D" id="3.40.50.300">
    <property type="entry name" value="P-loop containing nucleotide triphosphate hydrolases"/>
    <property type="match status" value="1"/>
</dbReference>
<dbReference type="NCBIfam" id="TIGR00150">
    <property type="entry name" value="T6A_YjeE"/>
    <property type="match status" value="1"/>
</dbReference>
<dbReference type="Proteomes" id="UP000177913">
    <property type="component" value="Unassembled WGS sequence"/>
</dbReference>
<dbReference type="PROSITE" id="PS51163">
    <property type="entry name" value="YRDC"/>
    <property type="match status" value="1"/>
</dbReference>
<dbReference type="AlphaFoldDB" id="A0A1F7H4L0"/>
<dbReference type="InterPro" id="IPR027417">
    <property type="entry name" value="P-loop_NTPase"/>
</dbReference>
<dbReference type="GO" id="GO:0000049">
    <property type="term" value="F:tRNA binding"/>
    <property type="evidence" value="ECO:0007669"/>
    <property type="project" value="TreeGrafter"/>
</dbReference>